<comment type="caution">
    <text evidence="7">The sequence shown here is derived from an EMBL/GenBank/DDBJ whole genome shotgun (WGS) entry which is preliminary data.</text>
</comment>
<dbReference type="Pfam" id="PF00916">
    <property type="entry name" value="Sulfate_transp"/>
    <property type="match status" value="1"/>
</dbReference>
<keyword evidence="8" id="KW-1185">Reference proteome</keyword>
<proteinExistence type="predicted"/>
<name>A0AAD5A1V9_SILAS</name>
<sequence length="144" mass="15765">MAYALLAAVPPVFGLYSSFYPILLYFIFGTSQHISVGTYAVMSVMIGGVTERMAPDTDFMIFNNISNGSIIDTVARDHERVKIAVAVTFLSGIFQLLLGLVQFGFVVTYLSEPLVRGYTTAAAIHVVVSQFKYTFGISPKRYSG</sequence>
<evidence type="ECO:0000313" key="7">
    <source>
        <dbReference type="EMBL" id="KAI5608222.1"/>
    </source>
</evidence>
<evidence type="ECO:0000256" key="2">
    <source>
        <dbReference type="ARBA" id="ARBA00022692"/>
    </source>
</evidence>
<dbReference type="InterPro" id="IPR001902">
    <property type="entry name" value="SLC26A/SulP_fam"/>
</dbReference>
<feature type="transmembrane region" description="Helical" evidence="5">
    <location>
        <begin position="83"/>
        <end position="105"/>
    </location>
</feature>
<keyword evidence="2 5" id="KW-0812">Transmembrane</keyword>
<keyword evidence="3 5" id="KW-1133">Transmembrane helix</keyword>
<keyword evidence="4 5" id="KW-0472">Membrane</keyword>
<reference evidence="7" key="1">
    <citation type="submission" date="2018-07" db="EMBL/GenBank/DDBJ databases">
        <title>Comparative genomics of catfishes provides insights into carnivory and benthic adaptation.</title>
        <authorList>
            <person name="Zhang Y."/>
            <person name="Wang D."/>
            <person name="Peng Z."/>
            <person name="Zheng S."/>
            <person name="Shao F."/>
            <person name="Tao W."/>
        </authorList>
    </citation>
    <scope>NUCLEOTIDE SEQUENCE</scope>
    <source>
        <strain evidence="7">Chongqing</strain>
    </source>
</reference>
<dbReference type="Proteomes" id="UP001205998">
    <property type="component" value="Unassembled WGS sequence"/>
</dbReference>
<evidence type="ECO:0000256" key="5">
    <source>
        <dbReference type="SAM" id="Phobius"/>
    </source>
</evidence>
<feature type="domain" description="SLC26A/SulP transporter" evidence="6">
    <location>
        <begin position="1"/>
        <end position="138"/>
    </location>
</feature>
<gene>
    <name evidence="7" type="ORF">C0J50_12275</name>
</gene>
<dbReference type="InterPro" id="IPR011547">
    <property type="entry name" value="SLC26A/SulP_dom"/>
</dbReference>
<dbReference type="EMBL" id="MU583505">
    <property type="protein sequence ID" value="KAI5608222.1"/>
    <property type="molecule type" value="Genomic_DNA"/>
</dbReference>
<evidence type="ECO:0000256" key="3">
    <source>
        <dbReference type="ARBA" id="ARBA00022989"/>
    </source>
</evidence>
<dbReference type="GO" id="GO:0016020">
    <property type="term" value="C:membrane"/>
    <property type="evidence" value="ECO:0007669"/>
    <property type="project" value="UniProtKB-SubCell"/>
</dbReference>
<dbReference type="AlphaFoldDB" id="A0AAD5A1V9"/>
<comment type="subcellular location">
    <subcellularLocation>
        <location evidence="1">Membrane</location>
        <topology evidence="1">Multi-pass membrane protein</topology>
    </subcellularLocation>
</comment>
<evidence type="ECO:0000256" key="1">
    <source>
        <dbReference type="ARBA" id="ARBA00004141"/>
    </source>
</evidence>
<protein>
    <submittedName>
        <fullName evidence="7">Solute carrier family 26 member 6</fullName>
    </submittedName>
</protein>
<accession>A0AAD5A1V9</accession>
<dbReference type="GO" id="GO:0055085">
    <property type="term" value="P:transmembrane transport"/>
    <property type="evidence" value="ECO:0007669"/>
    <property type="project" value="InterPro"/>
</dbReference>
<evidence type="ECO:0000256" key="4">
    <source>
        <dbReference type="ARBA" id="ARBA00023136"/>
    </source>
</evidence>
<evidence type="ECO:0000313" key="8">
    <source>
        <dbReference type="Proteomes" id="UP001205998"/>
    </source>
</evidence>
<feature type="non-terminal residue" evidence="7">
    <location>
        <position position="144"/>
    </location>
</feature>
<organism evidence="7 8">
    <name type="scientific">Silurus asotus</name>
    <name type="common">Amur catfish</name>
    <name type="synonym">Parasilurus asotus</name>
    <dbReference type="NCBI Taxonomy" id="30991"/>
    <lineage>
        <taxon>Eukaryota</taxon>
        <taxon>Metazoa</taxon>
        <taxon>Chordata</taxon>
        <taxon>Craniata</taxon>
        <taxon>Vertebrata</taxon>
        <taxon>Euteleostomi</taxon>
        <taxon>Actinopterygii</taxon>
        <taxon>Neopterygii</taxon>
        <taxon>Teleostei</taxon>
        <taxon>Ostariophysi</taxon>
        <taxon>Siluriformes</taxon>
        <taxon>Siluridae</taxon>
        <taxon>Silurus</taxon>
    </lineage>
</organism>
<dbReference type="PANTHER" id="PTHR11814">
    <property type="entry name" value="SULFATE TRANSPORTER"/>
    <property type="match status" value="1"/>
</dbReference>
<evidence type="ECO:0000259" key="6">
    <source>
        <dbReference type="Pfam" id="PF00916"/>
    </source>
</evidence>